<keyword evidence="3" id="KW-0645">Protease</keyword>
<dbReference type="Proteomes" id="UP000037178">
    <property type="component" value="Unassembled WGS sequence"/>
</dbReference>
<dbReference type="RefSeq" id="WP_049644621.1">
    <property type="nucleotide sequence ID" value="NZ_LFTY01000002.1"/>
</dbReference>
<protein>
    <submittedName>
        <fullName evidence="3">Aminopeptidase YpdF</fullName>
    </submittedName>
</protein>
<dbReference type="SUPFAM" id="SSF55920">
    <property type="entry name" value="Creatinase/aminopeptidase"/>
    <property type="match status" value="1"/>
</dbReference>
<dbReference type="InterPro" id="IPR000994">
    <property type="entry name" value="Pept_M24"/>
</dbReference>
<dbReference type="STRING" id="1675527.AIOL_004070"/>
<dbReference type="PANTHER" id="PTHR46112:SF2">
    <property type="entry name" value="XAA-PRO AMINOPEPTIDASE P-RELATED"/>
    <property type="match status" value="1"/>
</dbReference>
<organism evidence="3 4">
    <name type="scientific">Candidatus Rhodobacter oscarellae</name>
    <dbReference type="NCBI Taxonomy" id="1675527"/>
    <lineage>
        <taxon>Bacteria</taxon>
        <taxon>Pseudomonadati</taxon>
        <taxon>Pseudomonadota</taxon>
        <taxon>Alphaproteobacteria</taxon>
        <taxon>Rhodobacterales</taxon>
        <taxon>Rhodobacter group</taxon>
        <taxon>Rhodobacter</taxon>
    </lineage>
</organism>
<feature type="domain" description="Creatinase N-terminal" evidence="2">
    <location>
        <begin position="36"/>
        <end position="152"/>
    </location>
</feature>
<dbReference type="SUPFAM" id="SSF53092">
    <property type="entry name" value="Creatinase/prolidase N-terminal domain"/>
    <property type="match status" value="1"/>
</dbReference>
<dbReference type="InterPro" id="IPR000587">
    <property type="entry name" value="Creatinase_N"/>
</dbReference>
<accession>A0A0J9EBL5</accession>
<dbReference type="AlphaFoldDB" id="A0A0J9EBL5"/>
<evidence type="ECO:0000313" key="4">
    <source>
        <dbReference type="Proteomes" id="UP000037178"/>
    </source>
</evidence>
<evidence type="ECO:0000259" key="1">
    <source>
        <dbReference type="Pfam" id="PF00557"/>
    </source>
</evidence>
<keyword evidence="4" id="KW-1185">Reference proteome</keyword>
<dbReference type="CDD" id="cd01066">
    <property type="entry name" value="APP_MetAP"/>
    <property type="match status" value="1"/>
</dbReference>
<feature type="domain" description="Peptidase M24" evidence="1">
    <location>
        <begin position="194"/>
        <end position="399"/>
    </location>
</feature>
<dbReference type="PANTHER" id="PTHR46112">
    <property type="entry name" value="AMINOPEPTIDASE"/>
    <property type="match status" value="1"/>
</dbReference>
<evidence type="ECO:0000259" key="2">
    <source>
        <dbReference type="Pfam" id="PF01321"/>
    </source>
</evidence>
<dbReference type="PATRIC" id="fig|1675527.3.peg.4267"/>
<name>A0A0J9EBL5_9RHOB</name>
<dbReference type="OrthoDB" id="9803194at2"/>
<dbReference type="Pfam" id="PF00557">
    <property type="entry name" value="Peptidase_M24"/>
    <property type="match status" value="1"/>
</dbReference>
<evidence type="ECO:0000313" key="3">
    <source>
        <dbReference type="EMBL" id="KMW59089.1"/>
    </source>
</evidence>
<comment type="caution">
    <text evidence="3">The sequence shown here is derived from an EMBL/GenBank/DDBJ whole genome shotgun (WGS) entry which is preliminary data.</text>
</comment>
<keyword evidence="3" id="KW-0031">Aminopeptidase</keyword>
<dbReference type="InterPro" id="IPR050659">
    <property type="entry name" value="Peptidase_M24B"/>
</dbReference>
<keyword evidence="3" id="KW-0378">Hydrolase</keyword>
<dbReference type="Gene3D" id="3.90.230.10">
    <property type="entry name" value="Creatinase/methionine aminopeptidase superfamily"/>
    <property type="match status" value="1"/>
</dbReference>
<reference evidence="3 4" key="1">
    <citation type="submission" date="2015-06" db="EMBL/GenBank/DDBJ databases">
        <title>Draft genome sequence of an Alphaproteobacteria species associated to the Mediterranean sponge Oscarella lobularis.</title>
        <authorList>
            <person name="Jourda C."/>
            <person name="Santini S."/>
            <person name="Claverie J.-M."/>
        </authorList>
    </citation>
    <scope>NUCLEOTIDE SEQUENCE [LARGE SCALE GENOMIC DNA]</scope>
    <source>
        <strain evidence="3">IGS</strain>
    </source>
</reference>
<proteinExistence type="predicted"/>
<dbReference type="EMBL" id="LFTY01000002">
    <property type="protein sequence ID" value="KMW59089.1"/>
    <property type="molecule type" value="Genomic_DNA"/>
</dbReference>
<dbReference type="GO" id="GO:0004177">
    <property type="term" value="F:aminopeptidase activity"/>
    <property type="evidence" value="ECO:0007669"/>
    <property type="project" value="UniProtKB-KW"/>
</dbReference>
<dbReference type="InterPro" id="IPR036005">
    <property type="entry name" value="Creatinase/aminopeptidase-like"/>
</dbReference>
<gene>
    <name evidence="3" type="ORF">AIOL_004070</name>
</gene>
<sequence>MQDGDLASVDVLQLEAAKQHLSTMPQVNQRSLRQERLDRLQAELQRRDLGGMLLYDPVNVRYATDCRNMQIWTMHNSARYCLVPSEGKAIIFDYVNCEHLSEGIETIGETRPAVLWFYHSAGSNRQALMEKWADEVADVISERFPNQRIAIDRLDGEARDALERRQVSVSFGQDVIEHARCIKTPEEQKAQARSAFVCETGLARLKEITRPGITENELWATFGAVNASLGGDYVETRLLVSGERTNPWYSEASEKPVQVGELVAFDTDMIGPYGYSTDISRTWMCQDKPPTEEQKTVYKLSHEQVHHNMALLQPGLGFRELAEKSWKIPDRYEEFEVGVIVHGIGMCNEYPQVAPLKWFEQTGYDGMFQPGMTVSVESYIGEKGAKEGVKLEEMVRITENGCELVARFPFEDDLLN</sequence>
<dbReference type="InterPro" id="IPR029149">
    <property type="entry name" value="Creatin/AminoP/Spt16_N"/>
</dbReference>
<dbReference type="Gene3D" id="3.40.350.10">
    <property type="entry name" value="Creatinase/prolidase N-terminal domain"/>
    <property type="match status" value="1"/>
</dbReference>
<dbReference type="Pfam" id="PF01321">
    <property type="entry name" value="Creatinase_N"/>
    <property type="match status" value="1"/>
</dbReference>